<keyword evidence="5 9" id="KW-0798">TonB box</keyword>
<dbReference type="PANTHER" id="PTHR47234">
    <property type="match status" value="1"/>
</dbReference>
<keyword evidence="2 8" id="KW-0813">Transport</keyword>
<dbReference type="Pfam" id="PF00593">
    <property type="entry name" value="TonB_dep_Rec_b-barrel"/>
    <property type="match status" value="1"/>
</dbReference>
<dbReference type="InterPro" id="IPR037066">
    <property type="entry name" value="Plug_dom_sf"/>
</dbReference>
<gene>
    <name evidence="13" type="ORF">ACFOW1_12480</name>
</gene>
<evidence type="ECO:0000256" key="8">
    <source>
        <dbReference type="PROSITE-ProRule" id="PRU01360"/>
    </source>
</evidence>
<feature type="signal peptide" evidence="10">
    <location>
        <begin position="1"/>
        <end position="23"/>
    </location>
</feature>
<dbReference type="Proteomes" id="UP001595906">
    <property type="component" value="Unassembled WGS sequence"/>
</dbReference>
<dbReference type="InterPro" id="IPR039426">
    <property type="entry name" value="TonB-dep_rcpt-like"/>
</dbReference>
<keyword evidence="13" id="KW-0675">Receptor</keyword>
<evidence type="ECO:0000313" key="13">
    <source>
        <dbReference type="EMBL" id="MFC4232711.1"/>
    </source>
</evidence>
<comment type="caution">
    <text evidence="13">The sequence shown here is derived from an EMBL/GenBank/DDBJ whole genome shotgun (WGS) entry which is preliminary data.</text>
</comment>
<accession>A0ABV8Q0G6</accession>
<comment type="subcellular location">
    <subcellularLocation>
        <location evidence="1 8">Cell outer membrane</location>
        <topology evidence="1 8">Multi-pass membrane protein</topology>
    </subcellularLocation>
</comment>
<protein>
    <submittedName>
        <fullName evidence="13">TonB-dependent receptor domain-containing protein</fullName>
    </submittedName>
</protein>
<dbReference type="InterPro" id="IPR000531">
    <property type="entry name" value="Beta-barrel_TonB"/>
</dbReference>
<evidence type="ECO:0000256" key="10">
    <source>
        <dbReference type="SAM" id="SignalP"/>
    </source>
</evidence>
<keyword evidence="10" id="KW-0732">Signal</keyword>
<dbReference type="InterPro" id="IPR036942">
    <property type="entry name" value="Beta-barrel_TonB_sf"/>
</dbReference>
<evidence type="ECO:0000256" key="6">
    <source>
        <dbReference type="ARBA" id="ARBA00023136"/>
    </source>
</evidence>
<dbReference type="Gene3D" id="2.40.170.20">
    <property type="entry name" value="TonB-dependent receptor, beta-barrel domain"/>
    <property type="match status" value="1"/>
</dbReference>
<evidence type="ECO:0000256" key="5">
    <source>
        <dbReference type="ARBA" id="ARBA00023077"/>
    </source>
</evidence>
<dbReference type="EMBL" id="JBHSDC010000024">
    <property type="protein sequence ID" value="MFC4232711.1"/>
    <property type="molecule type" value="Genomic_DNA"/>
</dbReference>
<evidence type="ECO:0000256" key="1">
    <source>
        <dbReference type="ARBA" id="ARBA00004571"/>
    </source>
</evidence>
<evidence type="ECO:0000313" key="14">
    <source>
        <dbReference type="Proteomes" id="UP001595906"/>
    </source>
</evidence>
<evidence type="ECO:0000256" key="2">
    <source>
        <dbReference type="ARBA" id="ARBA00022448"/>
    </source>
</evidence>
<feature type="domain" description="TonB-dependent receptor-like beta-barrel" evidence="11">
    <location>
        <begin position="377"/>
        <end position="893"/>
    </location>
</feature>
<proteinExistence type="inferred from homology"/>
<dbReference type="SUPFAM" id="SSF49464">
    <property type="entry name" value="Carboxypeptidase regulatory domain-like"/>
    <property type="match status" value="1"/>
</dbReference>
<dbReference type="InterPro" id="IPR008969">
    <property type="entry name" value="CarboxyPept-like_regulatory"/>
</dbReference>
<feature type="domain" description="TonB-dependent receptor plug" evidence="12">
    <location>
        <begin position="117"/>
        <end position="238"/>
    </location>
</feature>
<name>A0ABV8Q0G6_9BACT</name>
<dbReference type="InterPro" id="IPR012910">
    <property type="entry name" value="Plug_dom"/>
</dbReference>
<keyword evidence="14" id="KW-1185">Reference proteome</keyword>
<evidence type="ECO:0000256" key="9">
    <source>
        <dbReference type="RuleBase" id="RU003357"/>
    </source>
</evidence>
<evidence type="ECO:0000256" key="4">
    <source>
        <dbReference type="ARBA" id="ARBA00022692"/>
    </source>
</evidence>
<feature type="chain" id="PRO_5046084888" evidence="10">
    <location>
        <begin position="24"/>
        <end position="939"/>
    </location>
</feature>
<dbReference type="Pfam" id="PF07715">
    <property type="entry name" value="Plug"/>
    <property type="match status" value="1"/>
</dbReference>
<keyword evidence="6 8" id="KW-0472">Membrane</keyword>
<dbReference type="PANTHER" id="PTHR47234:SF3">
    <property type="entry name" value="SECRETIN_TONB SHORT N-TERMINAL DOMAIN-CONTAINING PROTEIN"/>
    <property type="match status" value="1"/>
</dbReference>
<comment type="similarity">
    <text evidence="8 9">Belongs to the TonB-dependent receptor family.</text>
</comment>
<sequence>MHKTKQLLLIAIVIVCSIGQLLAQSTINGKVTDSKGAPIENATVTSLSSKAKAITNKDGIFTISAVQNQSIEISSIGYKTKTVVVKGASVNIVLEAAAVNLEEVVLVGSRKGGRVKTESPVPVDVININQAGVPTAKMDLTSVLNYAAPSFNYNKQSGADGADHVDLGTLRGLGPDQTLVLINGKRRHQTAFVALFGTRGRGNSGVDLNAFPQAAVDRIEILRDGASAQYGSDAMAGVINLILKKNTNQWSINTGYSGYYDSKFNAQNFNQTNQYYAGNKLDGGTFSFSANNGVNIGKNGGFINVSVDFLNQGKTFREVGTDNWQTNSYALPSPNTGRRAFGDGSVTTVGVMYNMEIPTSASKKTTFYSFGGYNYKASDAYAYTRNWSARPDRFPVNASGALIFDPNIMKVATGNGLVDTFYNPHIQTHIKDVSLAAGLKGDAGNGWDWDLSNTIGKNDFHYFGDKTYNASSIGNISKTHFDDGGFNFLQNTLNLDFSKSFKSVAQGLNLGLGAEYRYEQYQIYKGEEASYIAYSNTLGQAAGAQGFPGFSPSDVVSANRSNVGLYVDAELNATKKWLLDGAIRFENYSDFGAVSTFKLASRYKVTSNFNLRGSISTGYRAPSLQQINFSNTLTSFSGGQLVQSRIANNNDAVTKSAGIPSLKQETSVNSSIGFSWKAAKNLTFTVDGYMVKVKDRIVLSGLFSAGDPTLPAAFTTALNAINVSTAQFFANAVNTTNYGVDIVADYTKKWGNKSFKVLLAGNIQNMTIDDIHVPTALSSTTLNKKTFFSDREEAFLKASAPNSKFTLNLDYTAGKIGIGTHITAFGTVKLMGYGAATADNPNQTGINPVVPTDANANVFVPEVFNYNSKVVTDIYASYKFCKAASIFIGADNLFNVHPDLGVNQQAKNWAGDNESGGPWDSVQMGFNGLRLFTKLVLNF</sequence>
<keyword evidence="7 8" id="KW-0998">Cell outer membrane</keyword>
<dbReference type="Gene3D" id="2.60.40.1120">
    <property type="entry name" value="Carboxypeptidase-like, regulatory domain"/>
    <property type="match status" value="1"/>
</dbReference>
<dbReference type="SUPFAM" id="SSF56935">
    <property type="entry name" value="Porins"/>
    <property type="match status" value="1"/>
</dbReference>
<dbReference type="Gene3D" id="2.170.130.10">
    <property type="entry name" value="TonB-dependent receptor, plug domain"/>
    <property type="match status" value="1"/>
</dbReference>
<evidence type="ECO:0000259" key="12">
    <source>
        <dbReference type="Pfam" id="PF07715"/>
    </source>
</evidence>
<reference evidence="14" key="1">
    <citation type="journal article" date="2019" name="Int. J. Syst. Evol. Microbiol.">
        <title>The Global Catalogue of Microorganisms (GCM) 10K type strain sequencing project: providing services to taxonomists for standard genome sequencing and annotation.</title>
        <authorList>
            <consortium name="The Broad Institute Genomics Platform"/>
            <consortium name="The Broad Institute Genome Sequencing Center for Infectious Disease"/>
            <person name="Wu L."/>
            <person name="Ma J."/>
        </authorList>
    </citation>
    <scope>NUCLEOTIDE SEQUENCE [LARGE SCALE GENOMIC DNA]</scope>
    <source>
        <strain evidence="14">CECT 8010</strain>
    </source>
</reference>
<keyword evidence="3 8" id="KW-1134">Transmembrane beta strand</keyword>
<keyword evidence="4 8" id="KW-0812">Transmembrane</keyword>
<evidence type="ECO:0000259" key="11">
    <source>
        <dbReference type="Pfam" id="PF00593"/>
    </source>
</evidence>
<organism evidence="13 14">
    <name type="scientific">Parasediminibacterium paludis</name>
    <dbReference type="NCBI Taxonomy" id="908966"/>
    <lineage>
        <taxon>Bacteria</taxon>
        <taxon>Pseudomonadati</taxon>
        <taxon>Bacteroidota</taxon>
        <taxon>Chitinophagia</taxon>
        <taxon>Chitinophagales</taxon>
        <taxon>Chitinophagaceae</taxon>
        <taxon>Parasediminibacterium</taxon>
    </lineage>
</organism>
<dbReference type="PROSITE" id="PS52016">
    <property type="entry name" value="TONB_DEPENDENT_REC_3"/>
    <property type="match status" value="1"/>
</dbReference>
<dbReference type="Pfam" id="PF13715">
    <property type="entry name" value="CarbopepD_reg_2"/>
    <property type="match status" value="1"/>
</dbReference>
<dbReference type="RefSeq" id="WP_379014675.1">
    <property type="nucleotide sequence ID" value="NZ_JBHSDC010000024.1"/>
</dbReference>
<evidence type="ECO:0000256" key="7">
    <source>
        <dbReference type="ARBA" id="ARBA00023237"/>
    </source>
</evidence>
<evidence type="ECO:0000256" key="3">
    <source>
        <dbReference type="ARBA" id="ARBA00022452"/>
    </source>
</evidence>